<organism evidence="8 9">
    <name type="scientific">Pseudogymnoascus verrucosus</name>
    <dbReference type="NCBI Taxonomy" id="342668"/>
    <lineage>
        <taxon>Eukaryota</taxon>
        <taxon>Fungi</taxon>
        <taxon>Dikarya</taxon>
        <taxon>Ascomycota</taxon>
        <taxon>Pezizomycotina</taxon>
        <taxon>Leotiomycetes</taxon>
        <taxon>Thelebolales</taxon>
        <taxon>Thelebolaceae</taxon>
        <taxon>Pseudogymnoascus</taxon>
    </lineage>
</organism>
<feature type="compositionally biased region" description="Polar residues" evidence="6">
    <location>
        <begin position="410"/>
        <end position="421"/>
    </location>
</feature>
<name>A0A1B8GXW1_9PEZI</name>
<keyword evidence="3" id="KW-0863">Zinc-finger</keyword>
<feature type="compositionally biased region" description="Polar residues" evidence="6">
    <location>
        <begin position="310"/>
        <end position="322"/>
    </location>
</feature>
<evidence type="ECO:0000256" key="6">
    <source>
        <dbReference type="SAM" id="MobiDB-lite"/>
    </source>
</evidence>
<dbReference type="Proteomes" id="UP000091956">
    <property type="component" value="Unassembled WGS sequence"/>
</dbReference>
<dbReference type="InterPro" id="IPR013083">
    <property type="entry name" value="Znf_RING/FYVE/PHD"/>
</dbReference>
<keyword evidence="9" id="KW-1185">Reference proteome</keyword>
<sequence length="709" mass="77145">MNWEPQTQSFGDPNAQTPTPQQTPTSAAFRESALGTPQGNINAFDTQSGWTPTFAEDYTVFNATPGRLTNTQSTFEPFSPGNLRLGSSAHEGGFENSDTKTPNRPNQRLREPLSGQTATPPRSTVKDLKKERRRIEELNMQHDEGSFLQSGIMGQDDFLDFTQSSGDMFSYPMTAPVPVPAYLNDDKSFWDPDSSMADVSMDFMAEESSFYGTSQRVGSTEDWSQSHQASQDSLGTAPLQQHGSQPLRRHRPLMAKPPAPSSAAQSLSNTAFDFSISSMPQDPFGGDASSGVNPGLIFSYPEVTSPLHIDQSNSRPVPQRSRSAAGLTMQEPYEHQYRASLREKPEPRRSRSLKENIPDLSHGVARFGSPVEGNRPGPRRSSSDSRPKKRVTSHENQPPPNFAGKGVYSSGRQSPTKQASRMNLASIPEAAGLNPRTAVTFSIDANGRARTETTIVVDDSRSSRRINSRASSDGWESPQSGSSTDEDPIMIPSRNASFSIPNKRSMPKMAHFDTSRQSRSRKSGSANSSSHGDPDSDSETVIDGGKSGDAASALRKAMGSRRRSVSNMAGTQLHAASRASTRQVLGSQGQYQRQSYAYQPSSSNASPTTISDPDGETPSTDLGSTGSDTTRCVCSSRDGDEYMIQCESCEKWLHCNCVNVHPQRLPKVYICAFCVQTPNMRGPRVQGAVRASTKSAASPLAHKSFESWR</sequence>
<keyword evidence="4" id="KW-0862">Zinc</keyword>
<proteinExistence type="predicted"/>
<feature type="compositionally biased region" description="Polar residues" evidence="6">
    <location>
        <begin position="67"/>
        <end position="76"/>
    </location>
</feature>
<feature type="region of interest" description="Disordered" evidence="6">
    <location>
        <begin position="1"/>
        <end position="49"/>
    </location>
</feature>
<feature type="region of interest" description="Disordered" evidence="6">
    <location>
        <begin position="454"/>
        <end position="630"/>
    </location>
</feature>
<evidence type="ECO:0000313" key="8">
    <source>
        <dbReference type="EMBL" id="OBU00647.1"/>
    </source>
</evidence>
<dbReference type="GO" id="GO:0045893">
    <property type="term" value="P:positive regulation of DNA-templated transcription"/>
    <property type="evidence" value="ECO:0007669"/>
    <property type="project" value="TreeGrafter"/>
</dbReference>
<evidence type="ECO:0000256" key="2">
    <source>
        <dbReference type="ARBA" id="ARBA00022723"/>
    </source>
</evidence>
<evidence type="ECO:0000259" key="7">
    <source>
        <dbReference type="SMART" id="SM00249"/>
    </source>
</evidence>
<dbReference type="RefSeq" id="XP_018134379.1">
    <property type="nucleotide sequence ID" value="XM_018270632.2"/>
</dbReference>
<feature type="compositionally biased region" description="Polar residues" evidence="6">
    <location>
        <begin position="578"/>
        <end position="611"/>
    </location>
</feature>
<dbReference type="PANTHER" id="PTHR46174:SF1">
    <property type="entry name" value="CXXC-TYPE ZINC FINGER PROTEIN 1"/>
    <property type="match status" value="1"/>
</dbReference>
<evidence type="ECO:0000256" key="1">
    <source>
        <dbReference type="ARBA" id="ARBA00004123"/>
    </source>
</evidence>
<dbReference type="InterPro" id="IPR011011">
    <property type="entry name" value="Znf_FYVE_PHD"/>
</dbReference>
<dbReference type="InterPro" id="IPR037869">
    <property type="entry name" value="Spp1/CFP1"/>
</dbReference>
<feature type="compositionally biased region" description="Low complexity" evidence="6">
    <location>
        <begin position="16"/>
        <end position="25"/>
    </location>
</feature>
<dbReference type="OrthoDB" id="419183at2759"/>
<dbReference type="EMBL" id="KV460208">
    <property type="protein sequence ID" value="OBU00647.1"/>
    <property type="molecule type" value="Genomic_DNA"/>
</dbReference>
<dbReference type="AlphaFoldDB" id="A0A1B8GXW1"/>
<feature type="region of interest" description="Disordered" evidence="6">
    <location>
        <begin position="65"/>
        <end position="125"/>
    </location>
</feature>
<reference evidence="9" key="2">
    <citation type="journal article" date="2018" name="Nat. Commun.">
        <title>Extreme sensitivity to ultraviolet light in the fungal pathogen causing white-nose syndrome of bats.</title>
        <authorList>
            <person name="Palmer J.M."/>
            <person name="Drees K.P."/>
            <person name="Foster J.T."/>
            <person name="Lindner D.L."/>
        </authorList>
    </citation>
    <scope>NUCLEOTIDE SEQUENCE [LARGE SCALE GENOMIC DNA]</scope>
    <source>
        <strain evidence="9">UAMH 10579</strain>
    </source>
</reference>
<feature type="region of interest" description="Disordered" evidence="6">
    <location>
        <begin position="215"/>
        <end position="266"/>
    </location>
</feature>
<feature type="compositionally biased region" description="Polar residues" evidence="6">
    <location>
        <begin position="1"/>
        <end position="15"/>
    </location>
</feature>
<dbReference type="STRING" id="342668.A0A1B8GXW1"/>
<evidence type="ECO:0000313" key="9">
    <source>
        <dbReference type="Proteomes" id="UP000091956"/>
    </source>
</evidence>
<feature type="compositionally biased region" description="Basic and acidic residues" evidence="6">
    <location>
        <begin position="332"/>
        <end position="357"/>
    </location>
</feature>
<feature type="region of interest" description="Disordered" evidence="6">
    <location>
        <begin position="307"/>
        <end position="421"/>
    </location>
</feature>
<dbReference type="GO" id="GO:0008270">
    <property type="term" value="F:zinc ion binding"/>
    <property type="evidence" value="ECO:0007669"/>
    <property type="project" value="UniProtKB-KW"/>
</dbReference>
<gene>
    <name evidence="8" type="ORF">VE01_01105</name>
</gene>
<feature type="compositionally biased region" description="Polar residues" evidence="6">
    <location>
        <begin position="35"/>
        <end position="49"/>
    </location>
</feature>
<keyword evidence="5" id="KW-0539">Nucleus</keyword>
<dbReference type="Gene3D" id="3.30.40.10">
    <property type="entry name" value="Zinc/RING finger domain, C3HC4 (zinc finger)"/>
    <property type="match status" value="1"/>
</dbReference>
<dbReference type="SUPFAM" id="SSF57903">
    <property type="entry name" value="FYVE/PHD zinc finger"/>
    <property type="match status" value="1"/>
</dbReference>
<feature type="compositionally biased region" description="Polar residues" evidence="6">
    <location>
        <begin position="215"/>
        <end position="244"/>
    </location>
</feature>
<evidence type="ECO:0000256" key="5">
    <source>
        <dbReference type="ARBA" id="ARBA00023242"/>
    </source>
</evidence>
<feature type="compositionally biased region" description="Low complexity" evidence="6">
    <location>
        <begin position="617"/>
        <end position="630"/>
    </location>
</feature>
<dbReference type="GO" id="GO:0048188">
    <property type="term" value="C:Set1C/COMPASS complex"/>
    <property type="evidence" value="ECO:0007669"/>
    <property type="project" value="InterPro"/>
</dbReference>
<dbReference type="GeneID" id="28834491"/>
<protein>
    <recommendedName>
        <fullName evidence="7">Zinc finger PHD-type domain-containing protein</fullName>
    </recommendedName>
</protein>
<reference evidence="8 9" key="1">
    <citation type="submission" date="2016-03" db="EMBL/GenBank/DDBJ databases">
        <title>Comparative genomics of Pseudogymnoascus destructans, the fungus causing white-nose syndrome of bats.</title>
        <authorList>
            <person name="Palmer J.M."/>
            <person name="Drees K.P."/>
            <person name="Foster J.T."/>
            <person name="Lindner D.L."/>
        </authorList>
    </citation>
    <scope>NUCLEOTIDE SEQUENCE [LARGE SCALE GENOMIC DNA]</scope>
    <source>
        <strain evidence="8 9">UAMH 10579</strain>
    </source>
</reference>
<dbReference type="Pfam" id="PF20826">
    <property type="entry name" value="PHD_5"/>
    <property type="match status" value="1"/>
</dbReference>
<accession>A0A1B8GXW1</accession>
<dbReference type="PANTHER" id="PTHR46174">
    <property type="entry name" value="CXXC-TYPE ZINC FINGER PROTEIN 1"/>
    <property type="match status" value="1"/>
</dbReference>
<evidence type="ECO:0000256" key="3">
    <source>
        <dbReference type="ARBA" id="ARBA00022771"/>
    </source>
</evidence>
<dbReference type="PROSITE" id="PS01359">
    <property type="entry name" value="ZF_PHD_1"/>
    <property type="match status" value="1"/>
</dbReference>
<dbReference type="InterPro" id="IPR001965">
    <property type="entry name" value="Znf_PHD"/>
</dbReference>
<keyword evidence="2" id="KW-0479">Metal-binding</keyword>
<dbReference type="SMART" id="SM00249">
    <property type="entry name" value="PHD"/>
    <property type="match status" value="1"/>
</dbReference>
<feature type="domain" description="Zinc finger PHD-type" evidence="7">
    <location>
        <begin position="631"/>
        <end position="675"/>
    </location>
</feature>
<evidence type="ECO:0000256" key="4">
    <source>
        <dbReference type="ARBA" id="ARBA00022833"/>
    </source>
</evidence>
<comment type="subcellular location">
    <subcellularLocation>
        <location evidence="1">Nucleus</location>
    </subcellularLocation>
</comment>
<dbReference type="InterPro" id="IPR019786">
    <property type="entry name" value="Zinc_finger_PHD-type_CS"/>
</dbReference>